<sequence length="400" mass="43899">MPIQPPPAAHPSLFMPLNRPPRVHRPPKIGRNDPCWCGSGRKFKACHDGRERLPQFNHHHVAEAFRKELRRRYCSYAGEAGEPCGAEIIGAHTVQKEGGLRAISRAGKVYSLIATMGGLEKNGGRLDPRLVGIGDASVFPGFCSTHDNDLFKPIEDKDCAIGAWEALLFAYRAVSFEAFFKRAMLAVAPLFARLDEGLPVEDQELAQNMARNFHHGALAGEAGTRARKAAYDARVRARDANGFSYAWTRFNGLLPLVCCGAFLPDNDLTGRPLQRLAHGTGTFEQVTLNITSYGGQSVIVFGWTGGPEGPAERFVRSYQDLGDDDHAAAAVRLGLEYLENSYLSPAWWDALTSAERRRLVRHSIETHGPRTAAVSLGVRQPVPHLHLRVIDRGGSLPTPV</sequence>
<gene>
    <name evidence="2" type="ORF">SP6_43_00950</name>
</gene>
<dbReference type="GeneID" id="78525576"/>
<evidence type="ECO:0000313" key="2">
    <source>
        <dbReference type="EMBL" id="GAN14596.1"/>
    </source>
</evidence>
<organism evidence="2 3">
    <name type="scientific">Sphingomonas paucimobilis NBRC 13935</name>
    <dbReference type="NCBI Taxonomy" id="1219050"/>
    <lineage>
        <taxon>Bacteria</taxon>
        <taxon>Pseudomonadati</taxon>
        <taxon>Pseudomonadota</taxon>
        <taxon>Alphaproteobacteria</taxon>
        <taxon>Sphingomonadales</taxon>
        <taxon>Sphingomonadaceae</taxon>
        <taxon>Sphingomonas</taxon>
    </lineage>
</organism>
<evidence type="ECO:0000256" key="1">
    <source>
        <dbReference type="SAM" id="MobiDB-lite"/>
    </source>
</evidence>
<dbReference type="SUPFAM" id="SSF103642">
    <property type="entry name" value="Sec-C motif"/>
    <property type="match status" value="1"/>
</dbReference>
<dbReference type="Gene3D" id="3.10.450.50">
    <property type="match status" value="1"/>
</dbReference>
<comment type="caution">
    <text evidence="2">The sequence shown here is derived from an EMBL/GenBank/DDBJ whole genome shotgun (WGS) entry which is preliminary data.</text>
</comment>
<dbReference type="RefSeq" id="WP_082052518.1">
    <property type="nucleotide sequence ID" value="NZ_BBJS01000043.1"/>
</dbReference>
<reference evidence="2 3" key="1">
    <citation type="submission" date="2014-08" db="EMBL/GenBank/DDBJ databases">
        <title>Whole genome shotgun sequence of Sphingomonas paucimobilis NBRC 13935.</title>
        <authorList>
            <person name="Hosoyama A."/>
            <person name="Hashimoto M."/>
            <person name="Hosoyama Y."/>
            <person name="Noguchi M."/>
            <person name="Uohara A."/>
            <person name="Ohji S."/>
            <person name="Katano-Makiyama Y."/>
            <person name="Ichikawa N."/>
            <person name="Kimura A."/>
            <person name="Yamazoe A."/>
            <person name="Fujita N."/>
        </authorList>
    </citation>
    <scope>NUCLEOTIDE SEQUENCE [LARGE SCALE GENOMIC DNA]</scope>
    <source>
        <strain evidence="2 3">NBRC 13935</strain>
    </source>
</reference>
<name>A0A0C9MV80_SPHPI</name>
<dbReference type="EMBL" id="BBJS01000043">
    <property type="protein sequence ID" value="GAN14596.1"/>
    <property type="molecule type" value="Genomic_DNA"/>
</dbReference>
<evidence type="ECO:0000313" key="3">
    <source>
        <dbReference type="Proteomes" id="UP000032025"/>
    </source>
</evidence>
<protein>
    <submittedName>
        <fullName evidence="2">DNA, contig: SP643</fullName>
    </submittedName>
</protein>
<accession>A0A0C9MV80</accession>
<feature type="region of interest" description="Disordered" evidence="1">
    <location>
        <begin position="1"/>
        <end position="26"/>
    </location>
</feature>
<dbReference type="Proteomes" id="UP000032025">
    <property type="component" value="Unassembled WGS sequence"/>
</dbReference>
<dbReference type="AlphaFoldDB" id="A0A0C9MV80"/>
<proteinExistence type="predicted"/>
<dbReference type="InterPro" id="IPR004027">
    <property type="entry name" value="SEC_C_motif"/>
</dbReference>
<dbReference type="Pfam" id="PF02810">
    <property type="entry name" value="SEC-C"/>
    <property type="match status" value="1"/>
</dbReference>
<keyword evidence="3" id="KW-1185">Reference proteome</keyword>